<evidence type="ECO:0000256" key="3">
    <source>
        <dbReference type="PIRSR" id="PIRSR605511-2"/>
    </source>
</evidence>
<keyword evidence="3" id="KW-0479">Metal-binding</keyword>
<feature type="active site" description="Proton donor/acceptor" evidence="2">
    <location>
        <position position="186"/>
    </location>
</feature>
<evidence type="ECO:0000256" key="1">
    <source>
        <dbReference type="ARBA" id="ARBA00008853"/>
    </source>
</evidence>
<feature type="binding site" evidence="3">
    <location>
        <position position="89"/>
    </location>
    <ligand>
        <name>substrate</name>
    </ligand>
</feature>
<dbReference type="Gene3D" id="2.120.10.30">
    <property type="entry name" value="TolB, C-terminal domain"/>
    <property type="match status" value="1"/>
</dbReference>
<evidence type="ECO:0000313" key="5">
    <source>
        <dbReference type="EMBL" id="ROU01197.1"/>
    </source>
</evidence>
<dbReference type="InterPro" id="IPR011042">
    <property type="entry name" value="6-blade_b-propeller_TolB-like"/>
</dbReference>
<reference evidence="5 6" key="1">
    <citation type="submission" date="2018-10" db="EMBL/GenBank/DDBJ databases">
        <title>Histidinibacterium lentulum gen. nov., sp. nov., a marine bacterium from the culture broth of Picochlorum sp. 122.</title>
        <authorList>
            <person name="Wang G."/>
        </authorList>
    </citation>
    <scope>NUCLEOTIDE SEQUENCE [LARGE SCALE GENOMIC DNA]</scope>
    <source>
        <strain evidence="5 6">B17</strain>
    </source>
</reference>
<feature type="binding site" evidence="3">
    <location>
        <position position="12"/>
    </location>
    <ligand>
        <name>a divalent metal cation</name>
        <dbReference type="ChEBI" id="CHEBI:60240"/>
    </ligand>
</feature>
<evidence type="ECO:0000313" key="6">
    <source>
        <dbReference type="Proteomes" id="UP000268016"/>
    </source>
</evidence>
<dbReference type="InterPro" id="IPR005511">
    <property type="entry name" value="SMP-30"/>
</dbReference>
<accession>A0A3N2R148</accession>
<keyword evidence="3" id="KW-0862">Zinc</keyword>
<dbReference type="GO" id="GO:0004341">
    <property type="term" value="F:gluconolactonase activity"/>
    <property type="evidence" value="ECO:0007669"/>
    <property type="project" value="TreeGrafter"/>
</dbReference>
<comment type="similarity">
    <text evidence="1">Belongs to the SMP-30/CGR1 family.</text>
</comment>
<dbReference type="RefSeq" id="WP_123642528.1">
    <property type="nucleotide sequence ID" value="NZ_ML119085.1"/>
</dbReference>
<evidence type="ECO:0000256" key="2">
    <source>
        <dbReference type="PIRSR" id="PIRSR605511-1"/>
    </source>
</evidence>
<dbReference type="InterPro" id="IPR013658">
    <property type="entry name" value="SGL"/>
</dbReference>
<gene>
    <name evidence="5" type="ORF">EAT49_11810</name>
</gene>
<comment type="cofactor">
    <cofactor evidence="3">
        <name>Zn(2+)</name>
        <dbReference type="ChEBI" id="CHEBI:29105"/>
    </cofactor>
    <text evidence="3">Binds 1 divalent metal cation per subunit.</text>
</comment>
<comment type="caution">
    <text evidence="5">The sequence shown here is derived from an EMBL/GenBank/DDBJ whole genome shotgun (WGS) entry which is preliminary data.</text>
</comment>
<dbReference type="AlphaFoldDB" id="A0A3N2R148"/>
<feature type="binding site" evidence="3">
    <location>
        <position position="136"/>
    </location>
    <ligand>
        <name>a divalent metal cation</name>
        <dbReference type="ChEBI" id="CHEBI:60240"/>
    </ligand>
</feature>
<feature type="domain" description="SMP-30/Gluconolactonase/LRE-like region" evidence="4">
    <location>
        <begin position="10"/>
        <end position="245"/>
    </location>
</feature>
<feature type="binding site" evidence="3">
    <location>
        <position position="186"/>
    </location>
    <ligand>
        <name>a divalent metal cation</name>
        <dbReference type="ChEBI" id="CHEBI:60240"/>
    </ligand>
</feature>
<dbReference type="PANTHER" id="PTHR10907:SF47">
    <property type="entry name" value="REGUCALCIN"/>
    <property type="match status" value="1"/>
</dbReference>
<dbReference type="EMBL" id="RDRB01000005">
    <property type="protein sequence ID" value="ROU01197.1"/>
    <property type="molecule type" value="Genomic_DNA"/>
</dbReference>
<evidence type="ECO:0000259" key="4">
    <source>
        <dbReference type="Pfam" id="PF08450"/>
    </source>
</evidence>
<dbReference type="Proteomes" id="UP000268016">
    <property type="component" value="Unassembled WGS sequence"/>
</dbReference>
<feature type="binding site" evidence="3">
    <location>
        <position position="91"/>
    </location>
    <ligand>
        <name>substrate</name>
    </ligand>
</feature>
<sequence>MIHDSTPCTLGEGPLWHPGRGQLFWFDILEKRLHTKGRHWTFDHCVSAAGWVAEDKLMIASAVGLHLFDIETGAMETVCPMEADNPVTRSNDGRADPQGGFWIGTMAMGADTGAGAYYRYYRGELRLIYGDWSIPNATCFAPDGRTAYLCDTPKQLIHKVALDADGWPEGDLETFVDLSAEGLNPDGSVVDADGNLWNAQWRAHRVAVYSPQGRFLTAFGIPASQATCPALGGPDLSALYVTSASHGLSDPLNPHHGKTFAIETGARGQREHRVIL</sequence>
<organism evidence="5 6">
    <name type="scientific">Histidinibacterium lentulum</name>
    <dbReference type="NCBI Taxonomy" id="2480588"/>
    <lineage>
        <taxon>Bacteria</taxon>
        <taxon>Pseudomonadati</taxon>
        <taxon>Pseudomonadota</taxon>
        <taxon>Alphaproteobacteria</taxon>
        <taxon>Rhodobacterales</taxon>
        <taxon>Paracoccaceae</taxon>
        <taxon>Histidinibacterium</taxon>
    </lineage>
</organism>
<name>A0A3N2R148_9RHOB</name>
<keyword evidence="6" id="KW-1185">Reference proteome</keyword>
<dbReference type="SUPFAM" id="SSF63829">
    <property type="entry name" value="Calcium-dependent phosphotriesterase"/>
    <property type="match status" value="1"/>
</dbReference>
<dbReference type="PRINTS" id="PR01790">
    <property type="entry name" value="SMP30FAMILY"/>
</dbReference>
<protein>
    <submittedName>
        <fullName evidence="5">SMP-30/gluconolactonase/LRE family protein</fullName>
    </submittedName>
</protein>
<dbReference type="GO" id="GO:0005509">
    <property type="term" value="F:calcium ion binding"/>
    <property type="evidence" value="ECO:0007669"/>
    <property type="project" value="TreeGrafter"/>
</dbReference>
<proteinExistence type="inferred from homology"/>
<dbReference type="OrthoDB" id="2633250at2"/>
<dbReference type="PANTHER" id="PTHR10907">
    <property type="entry name" value="REGUCALCIN"/>
    <property type="match status" value="1"/>
</dbReference>
<dbReference type="GO" id="GO:0019853">
    <property type="term" value="P:L-ascorbic acid biosynthetic process"/>
    <property type="evidence" value="ECO:0007669"/>
    <property type="project" value="TreeGrafter"/>
</dbReference>
<dbReference type="Pfam" id="PF08450">
    <property type="entry name" value="SGL"/>
    <property type="match status" value="1"/>
</dbReference>